<dbReference type="RefSeq" id="WP_125241283.1">
    <property type="nucleotide sequence ID" value="NZ_RSED01000001.1"/>
</dbReference>
<dbReference type="PANTHER" id="PTHR35370">
    <property type="entry name" value="CYTOPLASMIC PROTEIN-RELATED-RELATED"/>
    <property type="match status" value="1"/>
</dbReference>
<dbReference type="NCBIfam" id="TIGR03359">
    <property type="entry name" value="VI_chp_6"/>
    <property type="match status" value="1"/>
</dbReference>
<dbReference type="InterPro" id="IPR010272">
    <property type="entry name" value="T6SS_TssF"/>
</dbReference>
<sequence>MDPRLLRYYNQELRYLREMGAEFAREFPKIASRLGIEGLEVADPYVERLLEGSAFLAARVHLKLDAEFPKLSQRLLDMVCPNLSSPIPSMMVAQFQPQPDPGLLKGYVLPRGSSLMGPSTSVSATRCEFRTGHDVTLTPITVKSAEYFINAADLSLSSLPLKDRPRSGVRIRMGLPDGLQFTQLGVDQLRFYLAGLQDVAFRLQELVLGACTGAMLGLPGRAGEGSRVWLDSDVVQPVGYGDDEALLPVTQRGLSGTRLMQEYFAFPQRFMFFDVKKLARGFAACPGNECELVLLFSRQGEGLEGAVDASNFALHCAPAINLFPHRADRVQVNDSAFEFHVVPERSAPTDYEIYSLQTVEGVTQTNEQVTFHPLFATPHSAPPGHQAYWSTLREPRLPSDKVRREGARSGYIGSEVFISLVDAREAPFPQTLRQLSLQALCTNRDLPVFMPVGGGAGMALETAAPLQGVQVLAGPSRPLSSLRENAAAWQLLNLLSLNHLSLIDTDAEQGAQALRELLQLFTLACDPATRRQIEGLRHVRTKPVVRRHPVPGPIAFGRGLEVQLTVDELSFEGGSAFLFASVLHHYLARHVSMNSFVQTSLHSLARGEVMRWQPGLGARPVL</sequence>
<organism evidence="1 2">
    <name type="scientific">Aquabacterium soli</name>
    <dbReference type="NCBI Taxonomy" id="2493092"/>
    <lineage>
        <taxon>Bacteria</taxon>
        <taxon>Pseudomonadati</taxon>
        <taxon>Pseudomonadota</taxon>
        <taxon>Betaproteobacteria</taxon>
        <taxon>Burkholderiales</taxon>
        <taxon>Aquabacterium</taxon>
    </lineage>
</organism>
<keyword evidence="2" id="KW-1185">Reference proteome</keyword>
<gene>
    <name evidence="1" type="primary">tssF</name>
    <name evidence="1" type="ORF">EIP75_00620</name>
</gene>
<accession>A0A426VHD5</accession>
<dbReference type="Pfam" id="PF05947">
    <property type="entry name" value="T6SS_TssF"/>
    <property type="match status" value="1"/>
</dbReference>
<dbReference type="PANTHER" id="PTHR35370:SF1">
    <property type="entry name" value="TYPE VI SECRETION SYSTEM COMPONENT TSSF1"/>
    <property type="match status" value="1"/>
</dbReference>
<dbReference type="OrthoDB" id="9763676at2"/>
<dbReference type="EMBL" id="RSED01000001">
    <property type="protein sequence ID" value="RRS06140.1"/>
    <property type="molecule type" value="Genomic_DNA"/>
</dbReference>
<dbReference type="PIRSF" id="PIRSF028304">
    <property type="entry name" value="UCP028304"/>
    <property type="match status" value="1"/>
</dbReference>
<proteinExistence type="predicted"/>
<evidence type="ECO:0000313" key="1">
    <source>
        <dbReference type="EMBL" id="RRS06140.1"/>
    </source>
</evidence>
<evidence type="ECO:0000313" key="2">
    <source>
        <dbReference type="Proteomes" id="UP000269265"/>
    </source>
</evidence>
<dbReference type="AlphaFoldDB" id="A0A426VHD5"/>
<dbReference type="Proteomes" id="UP000269265">
    <property type="component" value="Unassembled WGS sequence"/>
</dbReference>
<name>A0A426VHD5_9BURK</name>
<reference evidence="1 2" key="1">
    <citation type="submission" date="2018-12" db="EMBL/GenBank/DDBJ databases">
        <title>The whole draft genome of Aquabacterium sp. SJQ9.</title>
        <authorList>
            <person name="Sun L."/>
            <person name="Gao X."/>
            <person name="Chen W."/>
            <person name="Huang K."/>
        </authorList>
    </citation>
    <scope>NUCLEOTIDE SEQUENCE [LARGE SCALE GENOMIC DNA]</scope>
    <source>
        <strain evidence="1 2">SJQ9</strain>
    </source>
</reference>
<comment type="caution">
    <text evidence="1">The sequence shown here is derived from an EMBL/GenBank/DDBJ whole genome shotgun (WGS) entry which is preliminary data.</text>
</comment>
<protein>
    <submittedName>
        <fullName evidence="1">Type VI secretion system baseplate subunit TssF</fullName>
    </submittedName>
</protein>